<sequence>MIFIKRLFLRAIQMNNQLLIFATLTLVLTSSYFIYFLEPETFTSPFEGLWWTMTTVATVGYGDVSPTTVKGKIFAMFLYIVGIGLMTIFIGKVIDFFSIRKRLKEEGRLKITTENHIILINWTKKAEITLNELLATFNKIHIVIIDESINKIPVVHERVEFVRGNPANIEVLQQANLLKCKSVMIFSPDGLMTASQADGHTLLIASTLEGLGRQNNQNIYTICEVSNSNHIHAFKHVDVEEFITANDTAAHLAARSIMFNGSSEIIRQLTSHEGYDLYCITKKQEWTTFEDASKALSSKGAMLISNGNDLSIINHLEKIIPDNANLFIICNDETYFNIMSSN</sequence>
<accession>A0A5C6W2K1</accession>
<evidence type="ECO:0000313" key="5">
    <source>
        <dbReference type="Proteomes" id="UP000321363"/>
    </source>
</evidence>
<comment type="caution">
    <text evidence="4">The sequence shown here is derived from an EMBL/GenBank/DDBJ whole genome shotgun (WGS) entry which is preliminary data.</text>
</comment>
<dbReference type="GO" id="GO:0005886">
    <property type="term" value="C:plasma membrane"/>
    <property type="evidence" value="ECO:0007669"/>
    <property type="project" value="UniProtKB-SubCell"/>
</dbReference>
<dbReference type="GO" id="GO:0034220">
    <property type="term" value="P:monoatomic ion transmembrane transport"/>
    <property type="evidence" value="ECO:0007669"/>
    <property type="project" value="UniProtKB-KW"/>
</dbReference>
<dbReference type="PANTHER" id="PTHR43833:SF9">
    <property type="entry name" value="POTASSIUM CHANNEL PROTEIN YUGO-RELATED"/>
    <property type="match status" value="1"/>
</dbReference>
<evidence type="ECO:0000259" key="3">
    <source>
        <dbReference type="PROSITE" id="PS51201"/>
    </source>
</evidence>
<evidence type="ECO:0000256" key="1">
    <source>
        <dbReference type="ARBA" id="ARBA00004651"/>
    </source>
</evidence>
<dbReference type="Gene3D" id="1.10.287.70">
    <property type="match status" value="1"/>
</dbReference>
<keyword evidence="4" id="KW-0406">Ion transport</keyword>
<keyword evidence="2" id="KW-1133">Transmembrane helix</keyword>
<keyword evidence="5" id="KW-1185">Reference proteome</keyword>
<dbReference type="Gene3D" id="3.40.50.720">
    <property type="entry name" value="NAD(P)-binding Rossmann-like Domain"/>
    <property type="match status" value="1"/>
</dbReference>
<keyword evidence="2" id="KW-0812">Transmembrane</keyword>
<dbReference type="GO" id="GO:0006813">
    <property type="term" value="P:potassium ion transport"/>
    <property type="evidence" value="ECO:0007669"/>
    <property type="project" value="InterPro"/>
</dbReference>
<dbReference type="PROSITE" id="PS51201">
    <property type="entry name" value="RCK_N"/>
    <property type="match status" value="1"/>
</dbReference>
<dbReference type="Pfam" id="PF07885">
    <property type="entry name" value="Ion_trans_2"/>
    <property type="match status" value="1"/>
</dbReference>
<name>A0A5C6W2K1_9BACI</name>
<dbReference type="Pfam" id="PF02254">
    <property type="entry name" value="TrkA_N"/>
    <property type="match status" value="1"/>
</dbReference>
<dbReference type="InterPro" id="IPR050721">
    <property type="entry name" value="Trk_Ktr_HKT_K-transport"/>
</dbReference>
<feature type="domain" description="RCK N-terminal" evidence="3">
    <location>
        <begin position="114"/>
        <end position="241"/>
    </location>
</feature>
<dbReference type="InterPro" id="IPR036291">
    <property type="entry name" value="NAD(P)-bd_dom_sf"/>
</dbReference>
<dbReference type="EMBL" id="VOQF01000004">
    <property type="protein sequence ID" value="TXC91531.1"/>
    <property type="molecule type" value="Genomic_DNA"/>
</dbReference>
<dbReference type="SUPFAM" id="SSF81324">
    <property type="entry name" value="Voltage-gated potassium channels"/>
    <property type="match status" value="1"/>
</dbReference>
<dbReference type="OrthoDB" id="9785285at2"/>
<dbReference type="AlphaFoldDB" id="A0A5C6W2K1"/>
<feature type="transmembrane region" description="Helical" evidence="2">
    <location>
        <begin position="18"/>
        <end position="37"/>
    </location>
</feature>
<keyword evidence="2" id="KW-0472">Membrane</keyword>
<evidence type="ECO:0000313" key="4">
    <source>
        <dbReference type="EMBL" id="TXC91531.1"/>
    </source>
</evidence>
<dbReference type="PANTHER" id="PTHR43833">
    <property type="entry name" value="POTASSIUM CHANNEL PROTEIN 2-RELATED-RELATED"/>
    <property type="match status" value="1"/>
</dbReference>
<feature type="transmembrane region" description="Helical" evidence="2">
    <location>
        <begin position="73"/>
        <end position="94"/>
    </location>
</feature>
<dbReference type="SUPFAM" id="SSF51735">
    <property type="entry name" value="NAD(P)-binding Rossmann-fold domains"/>
    <property type="match status" value="1"/>
</dbReference>
<comment type="subcellular location">
    <subcellularLocation>
        <location evidence="1">Cell membrane</location>
        <topology evidence="1">Multi-pass membrane protein</topology>
    </subcellularLocation>
</comment>
<proteinExistence type="predicted"/>
<evidence type="ECO:0000256" key="2">
    <source>
        <dbReference type="SAM" id="Phobius"/>
    </source>
</evidence>
<dbReference type="InterPro" id="IPR013099">
    <property type="entry name" value="K_chnl_dom"/>
</dbReference>
<keyword evidence="4" id="KW-0813">Transport</keyword>
<protein>
    <submittedName>
        <fullName evidence="4">Potassium channel protein</fullName>
    </submittedName>
</protein>
<keyword evidence="4" id="KW-0407">Ion channel</keyword>
<dbReference type="InterPro" id="IPR003148">
    <property type="entry name" value="RCK_N"/>
</dbReference>
<gene>
    <name evidence="4" type="ORF">FS935_07795</name>
</gene>
<reference evidence="4 5" key="1">
    <citation type="journal article" date="2005" name="Int. J. Syst. Evol. Microbiol.">
        <title>Bacillus litoralis sp. nov., isolated from a tidal flat of the Yellow Sea in Korea.</title>
        <authorList>
            <person name="Yoon J.H."/>
            <person name="Oh T.K."/>
        </authorList>
    </citation>
    <scope>NUCLEOTIDE SEQUENCE [LARGE SCALE GENOMIC DNA]</scope>
    <source>
        <strain evidence="4 5">SW-211</strain>
    </source>
</reference>
<dbReference type="Proteomes" id="UP000321363">
    <property type="component" value="Unassembled WGS sequence"/>
</dbReference>
<organism evidence="4 5">
    <name type="scientific">Metabacillus litoralis</name>
    <dbReference type="NCBI Taxonomy" id="152268"/>
    <lineage>
        <taxon>Bacteria</taxon>
        <taxon>Bacillati</taxon>
        <taxon>Bacillota</taxon>
        <taxon>Bacilli</taxon>
        <taxon>Bacillales</taxon>
        <taxon>Bacillaceae</taxon>
        <taxon>Metabacillus</taxon>
    </lineage>
</organism>